<evidence type="ECO:0000256" key="1">
    <source>
        <dbReference type="SAM" id="MobiDB-lite"/>
    </source>
</evidence>
<feature type="region of interest" description="Disordered" evidence="1">
    <location>
        <begin position="1"/>
        <end position="214"/>
    </location>
</feature>
<feature type="compositionally biased region" description="Low complexity" evidence="1">
    <location>
        <begin position="466"/>
        <end position="490"/>
    </location>
</feature>
<gene>
    <name evidence="3" type="ORF">PsYK624_066150</name>
</gene>
<reference evidence="3 4" key="1">
    <citation type="submission" date="2021-08" db="EMBL/GenBank/DDBJ databases">
        <title>Draft Genome Sequence of Phanerochaete sordida strain YK-624.</title>
        <authorList>
            <person name="Mori T."/>
            <person name="Dohra H."/>
            <person name="Suzuki T."/>
            <person name="Kawagishi H."/>
            <person name="Hirai H."/>
        </authorList>
    </citation>
    <scope>NUCLEOTIDE SEQUENCE [LARGE SCALE GENOMIC DNA]</scope>
    <source>
        <strain evidence="3 4">YK-624</strain>
    </source>
</reference>
<keyword evidence="2" id="KW-0472">Membrane</keyword>
<sequence>MPRAYNAALRRQGLASPPSPTGSSKMLRKRKPRSGASGAIPPLPESSLPSRSIPPLRRQGTSNSDPLSGSGGPSGTNPLSGAASPPASGPSSAASGASGSSQGDTSPSSQSSQSQSQSSQSQSSQASQSTSDTTSQTSSTTSASTSTTTTTTSSTTASSASASNSASSASSSSTSAPSSTSSQSSGPSSSSASTPTPTPTSSNTPNNDAVSGSSSGGIFTTIYSTVTTDINGQPTTFTTAIPTTLPYPSSSGSGSSNRAIITGSAIGGTVFVIIVVALVIFLQRSDRIRMNYKKLRVFGKGRRSMLEDEDEDDWLGAPGIGTTTQYRDYPASVASSAQQPFVMHNRGASAASRLPSNPTTPMQEFQAPPPQPTSPYLMGMRAASSGSIFHEAVWPPPSEDSRFVDPLVAGSSQVDLGRIVPDVMGPNQQTRSVAYGTPVVVGAAAVPIHGRTPSAAGLLSYASGPASPTATTVTHQTSQTAYTTQTTPSHGPKPSHSLKRSWDRAKNQPVDESLYALDAAAEPASDDFDRAGTGSPVPLEPQGTRLFIRNAEPLSPSSPPTELEGFPQHARRDSTNGSPGGSPRWLDRQVKKD</sequence>
<dbReference type="EMBL" id="BPQB01000017">
    <property type="protein sequence ID" value="GJE90478.1"/>
    <property type="molecule type" value="Genomic_DNA"/>
</dbReference>
<dbReference type="OrthoDB" id="3194625at2759"/>
<feature type="region of interest" description="Disordered" evidence="1">
    <location>
        <begin position="525"/>
        <end position="593"/>
    </location>
</feature>
<keyword evidence="2" id="KW-1133">Transmembrane helix</keyword>
<feature type="region of interest" description="Disordered" evidence="1">
    <location>
        <begin position="350"/>
        <end position="369"/>
    </location>
</feature>
<dbReference type="Proteomes" id="UP000703269">
    <property type="component" value="Unassembled WGS sequence"/>
</dbReference>
<feature type="transmembrane region" description="Helical" evidence="2">
    <location>
        <begin position="259"/>
        <end position="282"/>
    </location>
</feature>
<proteinExistence type="predicted"/>
<comment type="caution">
    <text evidence="3">The sequence shown here is derived from an EMBL/GenBank/DDBJ whole genome shotgun (WGS) entry which is preliminary data.</text>
</comment>
<dbReference type="AlphaFoldDB" id="A0A9P3LDL1"/>
<feature type="compositionally biased region" description="Low complexity" evidence="1">
    <location>
        <begin position="75"/>
        <end position="214"/>
    </location>
</feature>
<evidence type="ECO:0000313" key="4">
    <source>
        <dbReference type="Proteomes" id="UP000703269"/>
    </source>
</evidence>
<evidence type="ECO:0000256" key="2">
    <source>
        <dbReference type="SAM" id="Phobius"/>
    </source>
</evidence>
<accession>A0A9P3LDL1</accession>
<feature type="region of interest" description="Disordered" evidence="1">
    <location>
        <begin position="465"/>
        <end position="505"/>
    </location>
</feature>
<feature type="compositionally biased region" description="Low complexity" evidence="1">
    <location>
        <begin position="45"/>
        <end position="68"/>
    </location>
</feature>
<name>A0A9P3LDL1_9APHY</name>
<protein>
    <submittedName>
        <fullName evidence="3">Uncharacterized protein</fullName>
    </submittedName>
</protein>
<organism evidence="3 4">
    <name type="scientific">Phanerochaete sordida</name>
    <dbReference type="NCBI Taxonomy" id="48140"/>
    <lineage>
        <taxon>Eukaryota</taxon>
        <taxon>Fungi</taxon>
        <taxon>Dikarya</taxon>
        <taxon>Basidiomycota</taxon>
        <taxon>Agaricomycotina</taxon>
        <taxon>Agaricomycetes</taxon>
        <taxon>Polyporales</taxon>
        <taxon>Phanerochaetaceae</taxon>
        <taxon>Phanerochaete</taxon>
    </lineage>
</organism>
<feature type="compositionally biased region" description="Low complexity" evidence="1">
    <location>
        <begin position="552"/>
        <end position="564"/>
    </location>
</feature>
<keyword evidence="4" id="KW-1185">Reference proteome</keyword>
<keyword evidence="2" id="KW-0812">Transmembrane</keyword>
<feature type="compositionally biased region" description="Polar residues" evidence="1">
    <location>
        <begin position="354"/>
        <end position="363"/>
    </location>
</feature>
<evidence type="ECO:0000313" key="3">
    <source>
        <dbReference type="EMBL" id="GJE90478.1"/>
    </source>
</evidence>